<feature type="non-terminal residue" evidence="2">
    <location>
        <position position="79"/>
    </location>
</feature>
<dbReference type="InterPro" id="IPR000683">
    <property type="entry name" value="Gfo/Idh/MocA-like_OxRdtase_N"/>
</dbReference>
<evidence type="ECO:0000259" key="1">
    <source>
        <dbReference type="Pfam" id="PF01408"/>
    </source>
</evidence>
<dbReference type="InterPro" id="IPR051450">
    <property type="entry name" value="Gfo/Idh/MocA_Oxidoreductases"/>
</dbReference>
<accession>X1GXN8</accession>
<dbReference type="GO" id="GO:0005524">
    <property type="term" value="F:ATP binding"/>
    <property type="evidence" value="ECO:0007669"/>
    <property type="project" value="InterPro"/>
</dbReference>
<dbReference type="PROSITE" id="PS00107">
    <property type="entry name" value="PROTEIN_KINASE_ATP"/>
    <property type="match status" value="1"/>
</dbReference>
<reference evidence="2" key="1">
    <citation type="journal article" date="2014" name="Front. Microbiol.">
        <title>High frequency of phylogenetically diverse reductive dehalogenase-homologous genes in deep subseafloor sedimentary metagenomes.</title>
        <authorList>
            <person name="Kawai M."/>
            <person name="Futagami T."/>
            <person name="Toyoda A."/>
            <person name="Takaki Y."/>
            <person name="Nishi S."/>
            <person name="Hori S."/>
            <person name="Arai W."/>
            <person name="Tsubouchi T."/>
            <person name="Morono Y."/>
            <person name="Uchiyama I."/>
            <person name="Ito T."/>
            <person name="Fujiyama A."/>
            <person name="Inagaki F."/>
            <person name="Takami H."/>
        </authorList>
    </citation>
    <scope>NUCLEOTIDE SEQUENCE</scope>
    <source>
        <strain evidence="2">Expedition CK06-06</strain>
    </source>
</reference>
<dbReference type="PANTHER" id="PTHR43377:SF1">
    <property type="entry name" value="BILIVERDIN REDUCTASE A"/>
    <property type="match status" value="1"/>
</dbReference>
<organism evidence="2">
    <name type="scientific">marine sediment metagenome</name>
    <dbReference type="NCBI Taxonomy" id="412755"/>
    <lineage>
        <taxon>unclassified sequences</taxon>
        <taxon>metagenomes</taxon>
        <taxon>ecological metagenomes</taxon>
    </lineage>
</organism>
<dbReference type="PANTHER" id="PTHR43377">
    <property type="entry name" value="BILIVERDIN REDUCTASE A"/>
    <property type="match status" value="1"/>
</dbReference>
<dbReference type="Gene3D" id="3.40.50.720">
    <property type="entry name" value="NAD(P)-binding Rossmann-like Domain"/>
    <property type="match status" value="1"/>
</dbReference>
<dbReference type="EMBL" id="BARU01032788">
    <property type="protein sequence ID" value="GAH61937.1"/>
    <property type="molecule type" value="Genomic_DNA"/>
</dbReference>
<protein>
    <recommendedName>
        <fullName evidence="1">Gfo/Idh/MocA-like oxidoreductase N-terminal domain-containing protein</fullName>
    </recommendedName>
</protein>
<dbReference type="AlphaFoldDB" id="X1GXN8"/>
<feature type="domain" description="Gfo/Idh/MocA-like oxidoreductase N-terminal" evidence="1">
    <location>
        <begin position="4"/>
        <end position="79"/>
    </location>
</feature>
<comment type="caution">
    <text evidence="2">The sequence shown here is derived from an EMBL/GenBank/DDBJ whole genome shotgun (WGS) entry which is preliminary data.</text>
</comment>
<evidence type="ECO:0000313" key="2">
    <source>
        <dbReference type="EMBL" id="GAH61937.1"/>
    </source>
</evidence>
<dbReference type="SUPFAM" id="SSF51735">
    <property type="entry name" value="NAD(P)-binding Rossmann-fold domains"/>
    <property type="match status" value="1"/>
</dbReference>
<dbReference type="InterPro" id="IPR017441">
    <property type="entry name" value="Protein_kinase_ATP_BS"/>
</dbReference>
<gene>
    <name evidence="2" type="ORF">S03H2_51661</name>
</gene>
<proteinExistence type="predicted"/>
<dbReference type="Pfam" id="PF01408">
    <property type="entry name" value="GFO_IDH_MocA"/>
    <property type="match status" value="1"/>
</dbReference>
<sequence length="79" mass="9026">MLKGGVIGFGRMGVTHYSILNTHPDVQFVAVCDSSKFILKNLKRYTSLKLFTDYRKMLDEVEIDFVIVATPTIYHTEIV</sequence>
<dbReference type="InterPro" id="IPR036291">
    <property type="entry name" value="NAD(P)-bd_dom_sf"/>
</dbReference>
<name>X1GXN8_9ZZZZ</name>